<dbReference type="RefSeq" id="WP_097799707.1">
    <property type="nucleotide sequence ID" value="NZ_CP025570.1"/>
</dbReference>
<feature type="domain" description="SHOCT" evidence="2">
    <location>
        <begin position="70"/>
        <end position="97"/>
    </location>
</feature>
<sequence>MSLLRTAARAHVATRVIGSTHRRQKQRWAAQNAAPAAPPAPPAAPPSPAAPAAAPATAPAGNSSTATMLDQLTQLGQLREAGVLTDAEFEAQKQRILAAG</sequence>
<accession>A0A3Q9UML4</accession>
<dbReference type="EMBL" id="CP025570">
    <property type="protein sequence ID" value="AZZ40563.1"/>
    <property type="molecule type" value="Genomic_DNA"/>
</dbReference>
<feature type="region of interest" description="Disordered" evidence="1">
    <location>
        <begin position="11"/>
        <end position="68"/>
    </location>
</feature>
<evidence type="ECO:0000313" key="4">
    <source>
        <dbReference type="Proteomes" id="UP000285875"/>
    </source>
</evidence>
<feature type="compositionally biased region" description="Pro residues" evidence="1">
    <location>
        <begin position="36"/>
        <end position="49"/>
    </location>
</feature>
<dbReference type="KEGG" id="aji:C0Z10_13375"/>
<dbReference type="Proteomes" id="UP000285875">
    <property type="component" value="Chromosome"/>
</dbReference>
<evidence type="ECO:0000259" key="2">
    <source>
        <dbReference type="Pfam" id="PF09851"/>
    </source>
</evidence>
<protein>
    <recommendedName>
        <fullName evidence="2">SHOCT domain-containing protein</fullName>
    </recommendedName>
</protein>
<gene>
    <name evidence="3" type="ORF">C0Z10_13375</name>
</gene>
<organism evidence="3 4">
    <name type="scientific">Acidipropionibacterium jensenii</name>
    <dbReference type="NCBI Taxonomy" id="1749"/>
    <lineage>
        <taxon>Bacteria</taxon>
        <taxon>Bacillati</taxon>
        <taxon>Actinomycetota</taxon>
        <taxon>Actinomycetes</taxon>
        <taxon>Propionibacteriales</taxon>
        <taxon>Propionibacteriaceae</taxon>
        <taxon>Acidipropionibacterium</taxon>
    </lineage>
</organism>
<feature type="compositionally biased region" description="Low complexity" evidence="1">
    <location>
        <begin position="50"/>
        <end position="60"/>
    </location>
</feature>
<name>A0A3Q9UML4_9ACTN</name>
<reference evidence="4" key="1">
    <citation type="submission" date="2017-12" db="EMBL/GenBank/DDBJ databases">
        <title>Whole genome sequencing of Acidipropionibacterium jensenii strains JS279 and JS280.</title>
        <authorList>
            <person name="Deptula P."/>
            <person name="Laine P."/>
            <person name="Smolander O.-P."/>
            <person name="Paulin L."/>
            <person name="Auvinen P."/>
            <person name="Varmanen P."/>
        </authorList>
    </citation>
    <scope>NUCLEOTIDE SEQUENCE [LARGE SCALE GENOMIC DNA]</scope>
    <source>
        <strain evidence="4">JS280</strain>
    </source>
</reference>
<dbReference type="Pfam" id="PF09851">
    <property type="entry name" value="SHOCT"/>
    <property type="match status" value="1"/>
</dbReference>
<evidence type="ECO:0000313" key="3">
    <source>
        <dbReference type="EMBL" id="AZZ40563.1"/>
    </source>
</evidence>
<dbReference type="InterPro" id="IPR018649">
    <property type="entry name" value="SHOCT"/>
</dbReference>
<dbReference type="AlphaFoldDB" id="A0A3Q9UML4"/>
<proteinExistence type="predicted"/>
<evidence type="ECO:0000256" key="1">
    <source>
        <dbReference type="SAM" id="MobiDB-lite"/>
    </source>
</evidence>